<reference evidence="2 3" key="1">
    <citation type="journal article" date="2015" name="Nature">
        <title>rRNA introns, odd ribosomes, and small enigmatic genomes across a large radiation of phyla.</title>
        <authorList>
            <person name="Brown C.T."/>
            <person name="Hug L.A."/>
            <person name="Thomas B.C."/>
            <person name="Sharon I."/>
            <person name="Castelle C.J."/>
            <person name="Singh A."/>
            <person name="Wilkins M.J."/>
            <person name="Williams K.H."/>
            <person name="Banfield J.F."/>
        </authorList>
    </citation>
    <scope>NUCLEOTIDE SEQUENCE [LARGE SCALE GENOMIC DNA]</scope>
</reference>
<dbReference type="EMBL" id="LBWG01000010">
    <property type="protein sequence ID" value="KKR04258.1"/>
    <property type="molecule type" value="Genomic_DNA"/>
</dbReference>
<dbReference type="Pfam" id="PF04945">
    <property type="entry name" value="YHS"/>
    <property type="match status" value="1"/>
</dbReference>
<proteinExistence type="predicted"/>
<dbReference type="Gene3D" id="1.10.620.20">
    <property type="entry name" value="Ribonucleotide Reductase, subunit A"/>
    <property type="match status" value="1"/>
</dbReference>
<dbReference type="InterPro" id="IPR007029">
    <property type="entry name" value="YHS_dom"/>
</dbReference>
<dbReference type="GO" id="GO:0016491">
    <property type="term" value="F:oxidoreductase activity"/>
    <property type="evidence" value="ECO:0007669"/>
    <property type="project" value="InterPro"/>
</dbReference>
<comment type="caution">
    <text evidence="2">The sequence shown here is derived from an EMBL/GenBank/DDBJ whole genome shotgun (WGS) entry which is preliminary data.</text>
</comment>
<dbReference type="SMART" id="SM00746">
    <property type="entry name" value="TRASH"/>
    <property type="match status" value="1"/>
</dbReference>
<dbReference type="SUPFAM" id="SSF47240">
    <property type="entry name" value="Ferritin-like"/>
    <property type="match status" value="1"/>
</dbReference>
<accession>A0A0G0MMB5</accession>
<dbReference type="AlphaFoldDB" id="A0A0G0MMB5"/>
<protein>
    <recommendedName>
        <fullName evidence="1">TRASH domain-containing protein</fullName>
    </recommendedName>
</protein>
<evidence type="ECO:0000313" key="2">
    <source>
        <dbReference type="EMBL" id="KKR04258.1"/>
    </source>
</evidence>
<feature type="domain" description="TRASH" evidence="1">
    <location>
        <begin position="15"/>
        <end position="53"/>
    </location>
</feature>
<name>A0A0G0MMB5_9BACT</name>
<evidence type="ECO:0000313" key="3">
    <source>
        <dbReference type="Proteomes" id="UP000033935"/>
    </source>
</evidence>
<dbReference type="Proteomes" id="UP000033935">
    <property type="component" value="Unassembled WGS sequence"/>
</dbReference>
<evidence type="ECO:0000259" key="1">
    <source>
        <dbReference type="SMART" id="SM00746"/>
    </source>
</evidence>
<organism evidence="2 3">
    <name type="scientific">Candidatus Uhrbacteria bacterium GW2011_GWF2_39_13</name>
    <dbReference type="NCBI Taxonomy" id="1618995"/>
    <lineage>
        <taxon>Bacteria</taxon>
        <taxon>Candidatus Uhriibacteriota</taxon>
    </lineage>
</organism>
<dbReference type="InterPro" id="IPR011017">
    <property type="entry name" value="TRASH_dom"/>
</dbReference>
<dbReference type="InterPro" id="IPR012348">
    <property type="entry name" value="RNR-like"/>
</dbReference>
<sequence length="66" mass="7645">MNSIEHEVGEFINECDVCGLPIKKLEEAMTKEYGGKLLSFCSQPCYNLYLEDPARYAEFEDDQEME</sequence>
<dbReference type="InterPro" id="IPR009078">
    <property type="entry name" value="Ferritin-like_SF"/>
</dbReference>
<gene>
    <name evidence="2" type="ORF">UT30_C0010G0022</name>
</gene>